<dbReference type="PANTHER" id="PTHR45962">
    <property type="entry name" value="N-FATTY-ACYL-AMINO ACID SYNTHASE/HYDROLASE PM20D1"/>
    <property type="match status" value="1"/>
</dbReference>
<feature type="binding site" evidence="7">
    <location>
        <position position="249"/>
    </location>
    <ligand>
        <name>Zn(2+)</name>
        <dbReference type="ChEBI" id="CHEBI:29105"/>
        <label>1</label>
    </ligand>
</feature>
<dbReference type="PANTHER" id="PTHR45962:SF1">
    <property type="entry name" value="N-FATTY-ACYL-AMINO ACID SYNTHASE_HYDROLASE PM20D1"/>
    <property type="match status" value="1"/>
</dbReference>
<evidence type="ECO:0000256" key="1">
    <source>
        <dbReference type="ARBA" id="ARBA00006247"/>
    </source>
</evidence>
<proteinExistence type="inferred from homology"/>
<dbReference type="GO" id="GO:0046872">
    <property type="term" value="F:metal ion binding"/>
    <property type="evidence" value="ECO:0007669"/>
    <property type="project" value="UniProtKB-KW"/>
</dbReference>
<dbReference type="AlphaFoldDB" id="F0X9X5"/>
<evidence type="ECO:0000256" key="7">
    <source>
        <dbReference type="PIRSR" id="PIRSR037217-2"/>
    </source>
</evidence>
<dbReference type="GO" id="GO:0000328">
    <property type="term" value="C:fungal-type vacuole lumen"/>
    <property type="evidence" value="ECO:0007669"/>
    <property type="project" value="TreeGrafter"/>
</dbReference>
<protein>
    <submittedName>
        <fullName evidence="9">Carboxypeptidase s</fullName>
    </submittedName>
</protein>
<dbReference type="GeneID" id="25976510"/>
<organism evidence="10">
    <name type="scientific">Grosmannia clavigera (strain kw1407 / UAMH 11150)</name>
    <name type="common">Blue stain fungus</name>
    <name type="synonym">Graphiocladiella clavigera</name>
    <dbReference type="NCBI Taxonomy" id="655863"/>
    <lineage>
        <taxon>Eukaryota</taxon>
        <taxon>Fungi</taxon>
        <taxon>Dikarya</taxon>
        <taxon>Ascomycota</taxon>
        <taxon>Pezizomycotina</taxon>
        <taxon>Sordariomycetes</taxon>
        <taxon>Sordariomycetidae</taxon>
        <taxon>Ophiostomatales</taxon>
        <taxon>Ophiostomataceae</taxon>
        <taxon>Leptographium</taxon>
    </lineage>
</organism>
<keyword evidence="10" id="KW-1185">Reference proteome</keyword>
<dbReference type="GO" id="GO:0051603">
    <property type="term" value="P:proteolysis involved in protein catabolic process"/>
    <property type="evidence" value="ECO:0007669"/>
    <property type="project" value="TreeGrafter"/>
</dbReference>
<dbReference type="Pfam" id="PF07687">
    <property type="entry name" value="M20_dimer"/>
    <property type="match status" value="1"/>
</dbReference>
<keyword evidence="3 7" id="KW-0479">Metal-binding</keyword>
<feature type="binding site" evidence="7">
    <location>
        <position position="214"/>
    </location>
    <ligand>
        <name>Zn(2+)</name>
        <dbReference type="ChEBI" id="CHEBI:29105"/>
        <label>1</label>
    </ligand>
</feature>
<sequence length="601" mass="66339">MAELKLPLTSTNVRMREPSRRTSWRLKTALFAGVVLLSNSYHTATTGSSFFRRLVSCHHPAAVTPSLPQCPAQRAIGPSARPDITENNVQKLFRSAEFRNLSVSRLAGAVQIPTQDFQDMGRMGEDARWDAFYDLQKYFEETFSLLHEKLQFEVVNEHGLLYTWRGSNKTLKPVLLMSHQDTVPVAADTFAEWRYPPFSGHFDGTYINGRGSHDCKNNVVAILSALTALLEQGFEPERTVVAAFGFDEEATKYRYGAARLAEHLRGIYGDGPEGEDAFAIIVDEGGLGVNRQFGRTFATPETGEKGYLDIVLDVHVPGGHSSIPPAHTAIGILAAAVTRLEAEAEDNFPSRLAAENPFYSLLRCAAEDEATVDMDPALRAALRDPSDEGLARTIILLSDDVEAASLLHTSQAVTIFQAGNKANALPAYASALINYRVAGEEQLDQVIVKLIRTVRPVAEAMGVRLVYGPEKGIDGGDADDDDLPQFTLRLSWKTALREPSPISQTTSSSWTYLAGVIKHVFDEPGFGNNVLVSPMYAGGNTDTLFFWDLSSQIYRFGPVRAWHDEGWGGVHDVNERIALDAHMEAILFYHEFIRVFDEAEL</sequence>
<dbReference type="Pfam" id="PF01546">
    <property type="entry name" value="Peptidase_M20"/>
    <property type="match status" value="1"/>
</dbReference>
<dbReference type="RefSeq" id="XP_014174825.1">
    <property type="nucleotide sequence ID" value="XM_014319350.1"/>
</dbReference>
<feature type="binding site" evidence="7">
    <location>
        <position position="214"/>
    </location>
    <ligand>
        <name>Zn(2+)</name>
        <dbReference type="ChEBI" id="CHEBI:29105"/>
        <label>2</label>
    </ligand>
</feature>
<dbReference type="Gene3D" id="3.40.630.10">
    <property type="entry name" value="Zn peptidases"/>
    <property type="match status" value="1"/>
</dbReference>
<dbReference type="EMBL" id="GL629735">
    <property type="protein sequence ID" value="EFX05343.1"/>
    <property type="molecule type" value="Genomic_DNA"/>
</dbReference>
<feature type="domain" description="Peptidase M20 dimerisation" evidence="8">
    <location>
        <begin position="302"/>
        <end position="455"/>
    </location>
</feature>
<dbReference type="InterPro" id="IPR036264">
    <property type="entry name" value="Bact_exopeptidase_dim_dom"/>
</dbReference>
<dbReference type="STRING" id="655863.F0X9X5"/>
<dbReference type="PROSITE" id="PS00758">
    <property type="entry name" value="ARGE_DAPE_CPG2_1"/>
    <property type="match status" value="1"/>
</dbReference>
<reference evidence="9 10" key="1">
    <citation type="journal article" date="2011" name="Proc. Natl. Acad. Sci. U.S.A.">
        <title>Genome and transcriptome analyses of the mountain pine beetle-fungal symbiont Grosmannia clavigera, a lodgepole pine pathogen.</title>
        <authorList>
            <person name="DiGuistini S."/>
            <person name="Wang Y."/>
            <person name="Liao N.Y."/>
            <person name="Taylor G."/>
            <person name="Tanguay P."/>
            <person name="Feau N."/>
            <person name="Henrissat B."/>
            <person name="Chan S.K."/>
            <person name="Hesse-Orce U."/>
            <person name="Alamouti S.M."/>
            <person name="Tsui C.K.M."/>
            <person name="Docking R.T."/>
            <person name="Levasseur A."/>
            <person name="Haridas S."/>
            <person name="Robertson G."/>
            <person name="Birol I."/>
            <person name="Holt R.A."/>
            <person name="Marra M.A."/>
            <person name="Hamelin R.C."/>
            <person name="Hirst M."/>
            <person name="Jones S.J.M."/>
            <person name="Bohlmann J."/>
            <person name="Breuil C."/>
        </authorList>
    </citation>
    <scope>NUCLEOTIDE SEQUENCE [LARGE SCALE GENOMIC DNA]</scope>
    <source>
        <strain evidence="10">kw1407 / UAMH 11150</strain>
    </source>
</reference>
<dbReference type="Gene3D" id="1.10.150.900">
    <property type="match status" value="1"/>
</dbReference>
<dbReference type="CDD" id="cd05674">
    <property type="entry name" value="M20_yscS"/>
    <property type="match status" value="1"/>
</dbReference>
<evidence type="ECO:0000256" key="6">
    <source>
        <dbReference type="PIRSR" id="PIRSR037217-1"/>
    </source>
</evidence>
<dbReference type="InterPro" id="IPR001261">
    <property type="entry name" value="ArgE/DapE_CS"/>
</dbReference>
<dbReference type="InParanoid" id="F0X9X5"/>
<feature type="binding site" evidence="7">
    <location>
        <position position="283"/>
    </location>
    <ligand>
        <name>Zn(2+)</name>
        <dbReference type="ChEBI" id="CHEBI:29105"/>
        <label>2</label>
    </ligand>
</feature>
<dbReference type="eggNOG" id="KOG2275">
    <property type="taxonomic scope" value="Eukaryota"/>
</dbReference>
<comment type="similarity">
    <text evidence="1">Belongs to the peptidase M20A family.</text>
</comment>
<dbReference type="OrthoDB" id="3064516at2759"/>
<dbReference type="SUPFAM" id="SSF53187">
    <property type="entry name" value="Zn-dependent exopeptidases"/>
    <property type="match status" value="1"/>
</dbReference>
<dbReference type="SUPFAM" id="SSF55031">
    <property type="entry name" value="Bacterial exopeptidase dimerisation domain"/>
    <property type="match status" value="1"/>
</dbReference>
<evidence type="ECO:0000256" key="5">
    <source>
        <dbReference type="ARBA" id="ARBA00022833"/>
    </source>
</evidence>
<feature type="active site" evidence="6">
    <location>
        <position position="181"/>
    </location>
</feature>
<name>F0X9X5_GROCL</name>
<dbReference type="InterPro" id="IPR047177">
    <property type="entry name" value="Pept_M20A"/>
</dbReference>
<evidence type="ECO:0000256" key="4">
    <source>
        <dbReference type="ARBA" id="ARBA00022801"/>
    </source>
</evidence>
<evidence type="ECO:0000313" key="10">
    <source>
        <dbReference type="Proteomes" id="UP000007796"/>
    </source>
</evidence>
<keyword evidence="4" id="KW-0378">Hydrolase</keyword>
<dbReference type="InterPro" id="IPR002933">
    <property type="entry name" value="Peptidase_M20"/>
</dbReference>
<keyword evidence="9" id="KW-0121">Carboxypeptidase</keyword>
<dbReference type="Proteomes" id="UP000007796">
    <property type="component" value="Unassembled WGS sequence"/>
</dbReference>
<dbReference type="InterPro" id="IPR011650">
    <property type="entry name" value="Peptidase_M20_dimer"/>
</dbReference>
<keyword evidence="5 7" id="KW-0862">Zinc</keyword>
<dbReference type="PIRSF" id="PIRSF037217">
    <property type="entry name" value="Carboxypeptidase_S"/>
    <property type="match status" value="1"/>
</dbReference>
<evidence type="ECO:0000259" key="8">
    <source>
        <dbReference type="Pfam" id="PF07687"/>
    </source>
</evidence>
<dbReference type="Gene3D" id="3.30.70.360">
    <property type="match status" value="1"/>
</dbReference>
<accession>F0X9X5</accession>
<keyword evidence="2" id="KW-0645">Protease</keyword>
<feature type="binding site" evidence="7">
    <location>
        <position position="571"/>
    </location>
    <ligand>
        <name>Zn(2+)</name>
        <dbReference type="ChEBI" id="CHEBI:29105"/>
        <label>1</label>
    </ligand>
</feature>
<dbReference type="HOGENOM" id="CLU_021802_11_0_1"/>
<evidence type="ECO:0000313" key="9">
    <source>
        <dbReference type="EMBL" id="EFX05343.1"/>
    </source>
</evidence>
<evidence type="ECO:0000256" key="3">
    <source>
        <dbReference type="ARBA" id="ARBA00022723"/>
    </source>
</evidence>
<gene>
    <name evidence="9" type="ORF">CMQ_3412</name>
</gene>
<evidence type="ECO:0000256" key="2">
    <source>
        <dbReference type="ARBA" id="ARBA00022670"/>
    </source>
</evidence>
<feature type="binding site" evidence="7">
    <location>
        <position position="179"/>
    </location>
    <ligand>
        <name>Zn(2+)</name>
        <dbReference type="ChEBI" id="CHEBI:29105"/>
        <label>2</label>
    </ligand>
</feature>
<feature type="active site" description="Proton acceptor" evidence="6">
    <location>
        <position position="248"/>
    </location>
</feature>
<dbReference type="GO" id="GO:0004181">
    <property type="term" value="F:metallocarboxypeptidase activity"/>
    <property type="evidence" value="ECO:0007669"/>
    <property type="project" value="InterPro"/>
</dbReference>
<dbReference type="InterPro" id="IPR017141">
    <property type="entry name" value="Pept_M20_carboxypep"/>
</dbReference>